<organism evidence="3 4">
    <name type="scientific">Candidatus Micrarchaeum acidiphilum ARMAN-2</name>
    <dbReference type="NCBI Taxonomy" id="425595"/>
    <lineage>
        <taxon>Archaea</taxon>
        <taxon>Candidatus Micrarchaeota</taxon>
        <taxon>Candidatus Micrarchaeia</taxon>
        <taxon>Candidatus Micrarchaeales</taxon>
        <taxon>Candidatus Micrarchaeaceae</taxon>
        <taxon>Candidatus Micrarchaeum</taxon>
    </lineage>
</organism>
<evidence type="ECO:0000313" key="3">
    <source>
        <dbReference type="EMBL" id="EET89602.1"/>
    </source>
</evidence>
<gene>
    <name evidence="3" type="ORF">UNLARM2_0720</name>
</gene>
<feature type="compositionally biased region" description="Low complexity" evidence="1">
    <location>
        <begin position="188"/>
        <end position="211"/>
    </location>
</feature>
<keyword evidence="4" id="KW-1185">Reference proteome</keyword>
<feature type="transmembrane region" description="Helical" evidence="2">
    <location>
        <begin position="253"/>
        <end position="273"/>
    </location>
</feature>
<evidence type="ECO:0000256" key="2">
    <source>
        <dbReference type="SAM" id="Phobius"/>
    </source>
</evidence>
<dbReference type="AlphaFoldDB" id="C7DI28"/>
<dbReference type="Proteomes" id="UP000332487">
    <property type="component" value="Unassembled WGS sequence"/>
</dbReference>
<reference evidence="3 4" key="1">
    <citation type="journal article" date="2009" name="Genome Biol.">
        <title>Community-wide analysis of microbial genome sequence signatures.</title>
        <authorList>
            <person name="Dick G.J."/>
            <person name="Andersson A.F."/>
            <person name="Baker B.J."/>
            <person name="Simmons S.L."/>
            <person name="Thomas B.C."/>
            <person name="Yelton A.P."/>
            <person name="Banfield J.F."/>
        </authorList>
    </citation>
    <scope>NUCLEOTIDE SEQUENCE [LARGE SCALE GENOMIC DNA]</scope>
    <source>
        <strain evidence="3">ARMAN-2</strain>
    </source>
</reference>
<accession>C7DI28</accession>
<protein>
    <submittedName>
        <fullName evidence="3">Uncharacterized protein</fullName>
    </submittedName>
</protein>
<keyword evidence="2" id="KW-1133">Transmembrane helix</keyword>
<evidence type="ECO:0000313" key="4">
    <source>
        <dbReference type="Proteomes" id="UP000332487"/>
    </source>
</evidence>
<evidence type="ECO:0000256" key="1">
    <source>
        <dbReference type="SAM" id="MobiDB-lite"/>
    </source>
</evidence>
<name>C7DI28_MICA2</name>
<proteinExistence type="predicted"/>
<keyword evidence="2" id="KW-0472">Membrane</keyword>
<reference evidence="3 4" key="2">
    <citation type="journal article" date="2010" name="Proc. Natl. Acad. Sci. U.S.A.">
        <title>Enigmatic, ultrasmall, uncultivated Archaea.</title>
        <authorList>
            <person name="Baker B.J."/>
            <person name="Comolli L.R."/>
            <person name="Dick G.J."/>
            <person name="Hauser L.J."/>
            <person name="Hyatt D."/>
            <person name="Dill B.D."/>
            <person name="Land M.L."/>
            <person name="Verberkmoes N.C."/>
            <person name="Hettich R.L."/>
            <person name="Banfield J.F."/>
        </authorList>
    </citation>
    <scope>NUCLEOTIDE SEQUENCE [LARGE SCALE GENOMIC DNA]</scope>
    <source>
        <strain evidence="3">ARMAN-2</strain>
    </source>
</reference>
<keyword evidence="2" id="KW-0812">Transmembrane</keyword>
<feature type="compositionally biased region" description="Polar residues" evidence="1">
    <location>
        <begin position="164"/>
        <end position="187"/>
    </location>
</feature>
<feature type="region of interest" description="Disordered" evidence="1">
    <location>
        <begin position="147"/>
        <end position="231"/>
    </location>
</feature>
<sequence length="275" mass="29773">MADEINFMDIMALSKITPSTTVEKFGGLVNSSFFDGSNMLGSLKLKGLVDFTSISPGQNAIKITDLGNKLLGDAKAKSTANFDQLDLAILNQMSAGRRGLNDLTASVNLRPLDMAMRLNKMLAQGYISVDFRNGKLDLSLTEKGFMQSKSGKIPEPPQEAKAELQQQAVPQPSATPQVQVQPMQPSTVAQNPAAVVQQQIPQSPPSQAQVPEKSQSSAPSMKPKPANSEESEIKELENMLVKVKKMRSKRVKVMVAILLIVVVVLILKEMGIISL</sequence>
<dbReference type="EMBL" id="GG697241">
    <property type="protein sequence ID" value="EET89602.1"/>
    <property type="molecule type" value="Genomic_DNA"/>
</dbReference>